<dbReference type="InParanoid" id="D8Q5Z6"/>
<name>D8Q5Z6_SCHCM</name>
<dbReference type="KEGG" id="scm:SCHCO_02667520"/>
<proteinExistence type="predicted"/>
<dbReference type="EMBL" id="GL377306">
    <property type="protein sequence ID" value="EFI97497.1"/>
    <property type="molecule type" value="Genomic_DNA"/>
</dbReference>
<accession>D8Q5Z6</accession>
<keyword evidence="2" id="KW-1185">Reference proteome</keyword>
<evidence type="ECO:0008006" key="3">
    <source>
        <dbReference type="Google" id="ProtNLM"/>
    </source>
</evidence>
<reference evidence="1 2" key="1">
    <citation type="journal article" date="2010" name="Nat. Biotechnol.">
        <title>Genome sequence of the model mushroom Schizophyllum commune.</title>
        <authorList>
            <person name="Ohm R.A."/>
            <person name="de Jong J.F."/>
            <person name="Lugones L.G."/>
            <person name="Aerts A."/>
            <person name="Kothe E."/>
            <person name="Stajich J.E."/>
            <person name="de Vries R.P."/>
            <person name="Record E."/>
            <person name="Levasseur A."/>
            <person name="Baker S.E."/>
            <person name="Bartholomew K.A."/>
            <person name="Coutinho P.M."/>
            <person name="Erdmann S."/>
            <person name="Fowler T.J."/>
            <person name="Gathman A.C."/>
            <person name="Lombard V."/>
            <person name="Henrissat B."/>
            <person name="Knabe N."/>
            <person name="Kuees U."/>
            <person name="Lilly W.W."/>
            <person name="Lindquist E."/>
            <person name="Lucas S."/>
            <person name="Magnuson J.K."/>
            <person name="Piumi F."/>
            <person name="Raudaskoski M."/>
            <person name="Salamov A."/>
            <person name="Schmutz J."/>
            <person name="Schwarze F.W.M.R."/>
            <person name="vanKuyk P.A."/>
            <person name="Horton J.S."/>
            <person name="Grigoriev I.V."/>
            <person name="Woesten H.A.B."/>
        </authorList>
    </citation>
    <scope>NUCLEOTIDE SEQUENCE [LARGE SCALE GENOMIC DNA]</scope>
    <source>
        <strain evidence="2">H4-8 / FGSC 9210</strain>
    </source>
</reference>
<dbReference type="AlphaFoldDB" id="D8Q5Z6"/>
<feature type="non-terminal residue" evidence="1">
    <location>
        <position position="382"/>
    </location>
</feature>
<dbReference type="GeneID" id="9596486"/>
<dbReference type="VEuPathDB" id="FungiDB:SCHCODRAFT_02667520"/>
<evidence type="ECO:0000313" key="1">
    <source>
        <dbReference type="EMBL" id="EFI97497.1"/>
    </source>
</evidence>
<dbReference type="Gene3D" id="3.80.10.10">
    <property type="entry name" value="Ribonuclease Inhibitor"/>
    <property type="match status" value="1"/>
</dbReference>
<protein>
    <recommendedName>
        <fullName evidence="3">F-box domain-containing protein</fullName>
    </recommendedName>
</protein>
<dbReference type="InterPro" id="IPR032675">
    <property type="entry name" value="LRR_dom_sf"/>
</dbReference>
<dbReference type="RefSeq" id="XP_003032400.1">
    <property type="nucleotide sequence ID" value="XM_003032354.1"/>
</dbReference>
<evidence type="ECO:0000313" key="2">
    <source>
        <dbReference type="Proteomes" id="UP000007431"/>
    </source>
</evidence>
<dbReference type="HOGENOM" id="CLU_700498_0_0_1"/>
<dbReference type="SUPFAM" id="SSF52047">
    <property type="entry name" value="RNI-like"/>
    <property type="match status" value="1"/>
</dbReference>
<dbReference type="Proteomes" id="UP000007431">
    <property type="component" value="Unassembled WGS sequence"/>
</dbReference>
<dbReference type="OrthoDB" id="2745898at2759"/>
<organism evidence="2">
    <name type="scientific">Schizophyllum commune (strain H4-8 / FGSC 9210)</name>
    <name type="common">Split gill fungus</name>
    <dbReference type="NCBI Taxonomy" id="578458"/>
    <lineage>
        <taxon>Eukaryota</taxon>
        <taxon>Fungi</taxon>
        <taxon>Dikarya</taxon>
        <taxon>Basidiomycota</taxon>
        <taxon>Agaricomycotina</taxon>
        <taxon>Agaricomycetes</taxon>
        <taxon>Agaricomycetidae</taxon>
        <taxon>Agaricales</taxon>
        <taxon>Schizophyllaceae</taxon>
        <taxon>Schizophyllum</taxon>
    </lineage>
</organism>
<gene>
    <name evidence="1" type="ORF">SCHCODRAFT_109389</name>
</gene>
<sequence>MFAITERSSPALPIELLEVVVDELGSQEDQESLRCCALAHSVLRKRCQQHLFSSIVLMVPPFSLTRKTPCQRLLDILRRSGHLADYINSIRVEKSSPTLFPSDDPQAVPCGVAGETALLQLLPMHGKVRIVEFRSKRYSSPNPDDCNSLASLCLPSVEALILWDVNLSLAQSNDSATVPLVSPRIQELEVQGPSASFFIDFLDLLRTLNSPAFGNLTTLRICRLGCTFSHIISMIHRCKHSLERLEIANPMERDTGMLDLSQIPRLQHLSIISVWIENMADVSSRFLRMLRTIRSLSRLTIAFLHNWDDVFTHNPHEWANLDEVFGCADRHIGHVSLYVNYPKAPRAVVDRTLVKSLLPRLHGRLGDKLVVVSGMWEHGYLS</sequence>